<comment type="caution">
    <text evidence="2">The sequence shown here is derived from an EMBL/GenBank/DDBJ whole genome shotgun (WGS) entry which is preliminary data.</text>
</comment>
<feature type="transmembrane region" description="Helical" evidence="1">
    <location>
        <begin position="33"/>
        <end position="55"/>
    </location>
</feature>
<keyword evidence="1" id="KW-0812">Transmembrane</keyword>
<evidence type="ECO:0000313" key="2">
    <source>
        <dbReference type="EMBL" id="GAG81215.1"/>
    </source>
</evidence>
<keyword evidence="1" id="KW-0472">Membrane</keyword>
<gene>
    <name evidence="2" type="ORF">S01H4_25992</name>
</gene>
<protein>
    <submittedName>
        <fullName evidence="2">Uncharacterized protein</fullName>
    </submittedName>
</protein>
<dbReference type="AlphaFoldDB" id="X1AF60"/>
<name>X1AF60_9ZZZZ</name>
<proteinExistence type="predicted"/>
<sequence>MDKFEKSIIYSWFIIVSILSIGIVFLANLEPSAIILNVFIAPMSIIFYFVCRFFYDEITEVDKGEQK</sequence>
<keyword evidence="1" id="KW-1133">Transmembrane helix</keyword>
<accession>X1AF60</accession>
<feature type="transmembrane region" description="Helical" evidence="1">
    <location>
        <begin position="7"/>
        <end position="27"/>
    </location>
</feature>
<reference evidence="2" key="1">
    <citation type="journal article" date="2014" name="Front. Microbiol.">
        <title>High frequency of phylogenetically diverse reductive dehalogenase-homologous genes in deep subseafloor sedimentary metagenomes.</title>
        <authorList>
            <person name="Kawai M."/>
            <person name="Futagami T."/>
            <person name="Toyoda A."/>
            <person name="Takaki Y."/>
            <person name="Nishi S."/>
            <person name="Hori S."/>
            <person name="Arai W."/>
            <person name="Tsubouchi T."/>
            <person name="Morono Y."/>
            <person name="Uchiyama I."/>
            <person name="Ito T."/>
            <person name="Fujiyama A."/>
            <person name="Inagaki F."/>
            <person name="Takami H."/>
        </authorList>
    </citation>
    <scope>NUCLEOTIDE SEQUENCE</scope>
    <source>
        <strain evidence="2">Expedition CK06-06</strain>
    </source>
</reference>
<evidence type="ECO:0000256" key="1">
    <source>
        <dbReference type="SAM" id="Phobius"/>
    </source>
</evidence>
<organism evidence="2">
    <name type="scientific">marine sediment metagenome</name>
    <dbReference type="NCBI Taxonomy" id="412755"/>
    <lineage>
        <taxon>unclassified sequences</taxon>
        <taxon>metagenomes</taxon>
        <taxon>ecological metagenomes</taxon>
    </lineage>
</organism>
<dbReference type="EMBL" id="BART01012457">
    <property type="protein sequence ID" value="GAG81215.1"/>
    <property type="molecule type" value="Genomic_DNA"/>
</dbReference>